<reference evidence="1 2" key="1">
    <citation type="journal article" date="2016" name="Mol. Biol. Evol.">
        <title>Comparative Genomics of Early-Diverging Mushroom-Forming Fungi Provides Insights into the Origins of Lignocellulose Decay Capabilities.</title>
        <authorList>
            <person name="Nagy L.G."/>
            <person name="Riley R."/>
            <person name="Tritt A."/>
            <person name="Adam C."/>
            <person name="Daum C."/>
            <person name="Floudas D."/>
            <person name="Sun H."/>
            <person name="Yadav J.S."/>
            <person name="Pangilinan J."/>
            <person name="Larsson K.H."/>
            <person name="Matsuura K."/>
            <person name="Barry K."/>
            <person name="Labutti K."/>
            <person name="Kuo R."/>
            <person name="Ohm R.A."/>
            <person name="Bhattacharya S.S."/>
            <person name="Shirouzu T."/>
            <person name="Yoshinaga Y."/>
            <person name="Martin F.M."/>
            <person name="Grigoriev I.V."/>
            <person name="Hibbett D.S."/>
        </authorList>
    </citation>
    <scope>NUCLEOTIDE SEQUENCE [LARGE SCALE GENOMIC DNA]</scope>
    <source>
        <strain evidence="1 2">HHB12029</strain>
    </source>
</reference>
<dbReference type="AlphaFoldDB" id="A0A165FAQ0"/>
<dbReference type="Proteomes" id="UP000077266">
    <property type="component" value="Unassembled WGS sequence"/>
</dbReference>
<organism evidence="1 2">
    <name type="scientific">Exidia glandulosa HHB12029</name>
    <dbReference type="NCBI Taxonomy" id="1314781"/>
    <lineage>
        <taxon>Eukaryota</taxon>
        <taxon>Fungi</taxon>
        <taxon>Dikarya</taxon>
        <taxon>Basidiomycota</taxon>
        <taxon>Agaricomycotina</taxon>
        <taxon>Agaricomycetes</taxon>
        <taxon>Auriculariales</taxon>
        <taxon>Exidiaceae</taxon>
        <taxon>Exidia</taxon>
    </lineage>
</organism>
<keyword evidence="2" id="KW-1185">Reference proteome</keyword>
<protein>
    <submittedName>
        <fullName evidence="1">Uncharacterized protein</fullName>
    </submittedName>
</protein>
<accession>A0A165FAQ0</accession>
<evidence type="ECO:0000313" key="1">
    <source>
        <dbReference type="EMBL" id="KZV88688.1"/>
    </source>
</evidence>
<sequence>MPSRLSRKPSTIPQLCTKLHNRRRAAGAKVIVRDAGALVAMSRRSPAMKTEPVDPIEAVPGPVKKEEELELPTLAYLDLSRGDLFSNVRHRRFPGNEDGKLLDYGIRFHLLLATLQEYEELTKFETQEFQDLSDAIRERASRLPPGGTLAGRDNFGREYVVVGRFVWTYSMIIEKREYSDGIGEEIWFSLLRDNYFYFKPDGGFYGHYVLKDGSVKAIKLSRNQIKRYSYPPDTYMSQKGFQAERF</sequence>
<dbReference type="EMBL" id="KV426093">
    <property type="protein sequence ID" value="KZV88688.1"/>
    <property type="molecule type" value="Genomic_DNA"/>
</dbReference>
<proteinExistence type="predicted"/>
<name>A0A165FAQ0_EXIGL</name>
<gene>
    <name evidence="1" type="ORF">EXIGLDRAFT_172053</name>
</gene>
<dbReference type="InParanoid" id="A0A165FAQ0"/>
<evidence type="ECO:0000313" key="2">
    <source>
        <dbReference type="Proteomes" id="UP000077266"/>
    </source>
</evidence>